<name>A0A0C5AMW1_9CAUD</name>
<sequence length="45" mass="5537">MSTIKLTFDEQYEIIKLYDILRDMDFELTDLQRSVFDKIQESKYN</sequence>
<proteinExistence type="predicted"/>
<dbReference type="GeneID" id="26516628"/>
<keyword evidence="2" id="KW-1185">Reference proteome</keyword>
<dbReference type="RefSeq" id="YP_009188158.1">
    <property type="nucleotide sequence ID" value="NC_028663.1"/>
</dbReference>
<dbReference type="OrthoDB" id="29086at10239"/>
<gene>
    <name evidence="1" type="ORF">PTIM40_83</name>
</gene>
<reference evidence="1 2" key="1">
    <citation type="submission" date="2014-11" db="EMBL/GenBank/DDBJ databases">
        <authorList>
            <person name="Fedida A."/>
            <person name="Lindell D."/>
        </authorList>
    </citation>
    <scope>NUCLEOTIDE SEQUENCE [LARGE SCALE GENOMIC DNA]</scope>
</reference>
<organism evidence="1 2">
    <name type="scientific">Cyanophage P-TIM40</name>
    <dbReference type="NCBI Taxonomy" id="1589733"/>
    <lineage>
        <taxon>Viruses</taxon>
        <taxon>Duplodnaviria</taxon>
        <taxon>Heunggongvirae</taxon>
        <taxon>Uroviricota</taxon>
        <taxon>Caudoviricetes</taxon>
        <taxon>Pantevenvirales</taxon>
        <taxon>Kyanoviridae</taxon>
        <taxon>Libanvirus</taxon>
        <taxon>Libanvirus ptim40</taxon>
    </lineage>
</organism>
<dbReference type="Proteomes" id="UP000032135">
    <property type="component" value="Segment"/>
</dbReference>
<evidence type="ECO:0000313" key="2">
    <source>
        <dbReference type="Proteomes" id="UP000032135"/>
    </source>
</evidence>
<dbReference type="KEGG" id="vg:26516628"/>
<evidence type="ECO:0000313" key="1">
    <source>
        <dbReference type="EMBL" id="AJK27510.1"/>
    </source>
</evidence>
<dbReference type="EMBL" id="KP211958">
    <property type="protein sequence ID" value="AJK27510.1"/>
    <property type="molecule type" value="Genomic_DNA"/>
</dbReference>
<accession>A0A0C5AMW1</accession>
<protein>
    <submittedName>
        <fullName evidence="1">Uncharacterized protein</fullName>
    </submittedName>
</protein>